<keyword evidence="11" id="KW-1133">Transmembrane helix</keyword>
<feature type="active site" evidence="7">
    <location>
        <position position="145"/>
    </location>
</feature>
<sequence length="472" mass="47481">MAATLTALGASTLATGPAAATSAVPAPAAASAPVPAAPAGAQGQAGPGGAPTAESELPARLTAGSWLVADAGTGEILAAKGPRVRDLPASTMKILTALVVLPTLSPETRVVVGTDAAEVDGTKVGLLPGNSYLVRDLATAMLISSGNDATVALVNAAGGRAAVLARMNALAAELGATDTVAGDPTGLDAPGQLTSVRDLAILGRAALAEPAVSRYLTIPRAALPTRDGGRFEIQNHNLLLGTYEGTLGVKNGYTVAAGATFVGAARRGERTLLVALLRAAPNYGADARALLDWGFAHDGQIRPIGTLPAPRPPTGPQDDGAVAVGGPASAAARPTVPGGQSSAGQSSGGQSSGGEGSGVGWVTWTALAITVVALVLTALGHHARQRPARRRARLSHRPRHRRGQRRQAGHRPSQSGTAGSAKPTRREPRLRLVPSQRRPAGRAGGEPAGRSRGGANGGASRQRRRRRPASRA</sequence>
<dbReference type="InterPro" id="IPR012338">
    <property type="entry name" value="Beta-lactam/transpept-like"/>
</dbReference>
<evidence type="ECO:0000256" key="7">
    <source>
        <dbReference type="PIRSR" id="PIRSR618044-1"/>
    </source>
</evidence>
<keyword evidence="2 12" id="KW-0732">Signal</keyword>
<feature type="chain" id="PRO_5038711513" evidence="12">
    <location>
        <begin position="21"/>
        <end position="472"/>
    </location>
</feature>
<evidence type="ECO:0000256" key="6">
    <source>
        <dbReference type="ARBA" id="ARBA00023316"/>
    </source>
</evidence>
<evidence type="ECO:0000256" key="8">
    <source>
        <dbReference type="PIRSR" id="PIRSR618044-2"/>
    </source>
</evidence>
<feature type="active site" description="Proton acceptor" evidence="7">
    <location>
        <position position="93"/>
    </location>
</feature>
<feature type="binding site" evidence="8">
    <location>
        <position position="250"/>
    </location>
    <ligand>
        <name>substrate</name>
    </ligand>
</feature>
<dbReference type="PRINTS" id="PR00725">
    <property type="entry name" value="DADACBPTASE1"/>
</dbReference>
<evidence type="ECO:0000256" key="11">
    <source>
        <dbReference type="SAM" id="Phobius"/>
    </source>
</evidence>
<evidence type="ECO:0000256" key="3">
    <source>
        <dbReference type="ARBA" id="ARBA00022801"/>
    </source>
</evidence>
<feature type="transmembrane region" description="Helical" evidence="11">
    <location>
        <begin position="361"/>
        <end position="383"/>
    </location>
</feature>
<feature type="active site" description="Acyl-ester intermediate" evidence="7">
    <location>
        <position position="90"/>
    </location>
</feature>
<evidence type="ECO:0000256" key="1">
    <source>
        <dbReference type="ARBA" id="ARBA00007164"/>
    </source>
</evidence>
<evidence type="ECO:0000313" key="14">
    <source>
        <dbReference type="EMBL" id="MBL7627244.1"/>
    </source>
</evidence>
<comment type="similarity">
    <text evidence="1 9">Belongs to the peptidase S11 family.</text>
</comment>
<evidence type="ECO:0000256" key="2">
    <source>
        <dbReference type="ARBA" id="ARBA00022729"/>
    </source>
</evidence>
<feature type="region of interest" description="Disordered" evidence="10">
    <location>
        <begin position="30"/>
        <end position="55"/>
    </location>
</feature>
<feature type="compositionally biased region" description="Basic residues" evidence="10">
    <location>
        <begin position="382"/>
        <end position="409"/>
    </location>
</feature>
<evidence type="ECO:0000313" key="15">
    <source>
        <dbReference type="Proteomes" id="UP000604475"/>
    </source>
</evidence>
<dbReference type="GO" id="GO:0071555">
    <property type="term" value="P:cell wall organization"/>
    <property type="evidence" value="ECO:0007669"/>
    <property type="project" value="UniProtKB-KW"/>
</dbReference>
<dbReference type="Proteomes" id="UP000604475">
    <property type="component" value="Unassembled WGS sequence"/>
</dbReference>
<dbReference type="PANTHER" id="PTHR21581:SF33">
    <property type="entry name" value="D-ALANYL-D-ALANINE CARBOXYPEPTIDASE DACB"/>
    <property type="match status" value="1"/>
</dbReference>
<dbReference type="EMBL" id="JAEACQ010000158">
    <property type="protein sequence ID" value="MBL7627244.1"/>
    <property type="molecule type" value="Genomic_DNA"/>
</dbReference>
<accession>A0A937RE78</accession>
<feature type="compositionally biased region" description="Gly residues" evidence="10">
    <location>
        <begin position="442"/>
        <end position="457"/>
    </location>
</feature>
<evidence type="ECO:0000256" key="10">
    <source>
        <dbReference type="SAM" id="MobiDB-lite"/>
    </source>
</evidence>
<dbReference type="AlphaFoldDB" id="A0A937RE78"/>
<dbReference type="InterPro" id="IPR018044">
    <property type="entry name" value="Peptidase_S11"/>
</dbReference>
<keyword evidence="5" id="KW-0573">Peptidoglycan synthesis</keyword>
<dbReference type="GO" id="GO:0008360">
    <property type="term" value="P:regulation of cell shape"/>
    <property type="evidence" value="ECO:0007669"/>
    <property type="project" value="UniProtKB-KW"/>
</dbReference>
<feature type="compositionally biased region" description="Low complexity" evidence="10">
    <location>
        <begin position="320"/>
        <end position="345"/>
    </location>
</feature>
<reference evidence="14" key="1">
    <citation type="submission" date="2020-12" db="EMBL/GenBank/DDBJ databases">
        <title>Genomic characterization of non-nitrogen-fixing Frankia strains.</title>
        <authorList>
            <person name="Carlos-Shanley C."/>
            <person name="Guerra T."/>
            <person name="Hahn D."/>
        </authorList>
    </citation>
    <scope>NUCLEOTIDE SEQUENCE</scope>
    <source>
        <strain evidence="14">CN6</strain>
    </source>
</reference>
<evidence type="ECO:0000256" key="12">
    <source>
        <dbReference type="SAM" id="SignalP"/>
    </source>
</evidence>
<keyword evidence="11" id="KW-0472">Membrane</keyword>
<feature type="compositionally biased region" description="Low complexity" evidence="10">
    <location>
        <begin position="30"/>
        <end position="42"/>
    </location>
</feature>
<organism evidence="14 15">
    <name type="scientific">Frankia nepalensis</name>
    <dbReference type="NCBI Taxonomy" id="1836974"/>
    <lineage>
        <taxon>Bacteria</taxon>
        <taxon>Bacillati</taxon>
        <taxon>Actinomycetota</taxon>
        <taxon>Actinomycetes</taxon>
        <taxon>Frankiales</taxon>
        <taxon>Frankiaceae</taxon>
        <taxon>Frankia</taxon>
    </lineage>
</organism>
<gene>
    <name evidence="14" type="ORF">I7412_08695</name>
</gene>
<dbReference type="PANTHER" id="PTHR21581">
    <property type="entry name" value="D-ALANYL-D-ALANINE CARBOXYPEPTIDASE"/>
    <property type="match status" value="1"/>
</dbReference>
<dbReference type="GO" id="GO:0009252">
    <property type="term" value="P:peptidoglycan biosynthetic process"/>
    <property type="evidence" value="ECO:0007669"/>
    <property type="project" value="UniProtKB-KW"/>
</dbReference>
<comment type="caution">
    <text evidence="14">The sequence shown here is derived from an EMBL/GenBank/DDBJ whole genome shotgun (WGS) entry which is preliminary data.</text>
</comment>
<dbReference type="GO" id="GO:0006508">
    <property type="term" value="P:proteolysis"/>
    <property type="evidence" value="ECO:0007669"/>
    <property type="project" value="InterPro"/>
</dbReference>
<feature type="compositionally biased region" description="Gly residues" evidence="10">
    <location>
        <begin position="346"/>
        <end position="356"/>
    </location>
</feature>
<keyword evidence="14" id="KW-0121">Carboxypeptidase</keyword>
<dbReference type="Gene3D" id="3.40.710.10">
    <property type="entry name" value="DD-peptidase/beta-lactamase superfamily"/>
    <property type="match status" value="1"/>
</dbReference>
<feature type="region of interest" description="Disordered" evidence="10">
    <location>
        <begin position="382"/>
        <end position="472"/>
    </location>
</feature>
<evidence type="ECO:0000256" key="9">
    <source>
        <dbReference type="RuleBase" id="RU004016"/>
    </source>
</evidence>
<keyword evidence="4" id="KW-0133">Cell shape</keyword>
<feature type="signal peptide" evidence="12">
    <location>
        <begin position="1"/>
        <end position="20"/>
    </location>
</feature>
<name>A0A937RE78_9ACTN</name>
<keyword evidence="14" id="KW-0645">Protease</keyword>
<keyword evidence="3" id="KW-0378">Hydrolase</keyword>
<keyword evidence="6" id="KW-0961">Cell wall biogenesis/degradation</keyword>
<keyword evidence="15" id="KW-1185">Reference proteome</keyword>
<dbReference type="SUPFAM" id="SSF56601">
    <property type="entry name" value="beta-lactamase/transpeptidase-like"/>
    <property type="match status" value="1"/>
</dbReference>
<feature type="domain" description="Peptidase S11 D-alanyl-D-alanine carboxypeptidase A N-terminal" evidence="13">
    <location>
        <begin position="58"/>
        <end position="277"/>
    </location>
</feature>
<protein>
    <submittedName>
        <fullName evidence="14">D-alanyl-D-alanine carboxypeptidase</fullName>
    </submittedName>
</protein>
<proteinExistence type="inferred from homology"/>
<feature type="compositionally biased region" description="Basic residues" evidence="10">
    <location>
        <begin position="461"/>
        <end position="472"/>
    </location>
</feature>
<dbReference type="Pfam" id="PF00768">
    <property type="entry name" value="Peptidase_S11"/>
    <property type="match status" value="1"/>
</dbReference>
<evidence type="ECO:0000256" key="5">
    <source>
        <dbReference type="ARBA" id="ARBA00022984"/>
    </source>
</evidence>
<dbReference type="InterPro" id="IPR001967">
    <property type="entry name" value="Peptidase_S11_N"/>
</dbReference>
<keyword evidence="11" id="KW-0812">Transmembrane</keyword>
<dbReference type="GO" id="GO:0009002">
    <property type="term" value="F:serine-type D-Ala-D-Ala carboxypeptidase activity"/>
    <property type="evidence" value="ECO:0007669"/>
    <property type="project" value="InterPro"/>
</dbReference>
<evidence type="ECO:0000259" key="13">
    <source>
        <dbReference type="Pfam" id="PF00768"/>
    </source>
</evidence>
<feature type="region of interest" description="Disordered" evidence="10">
    <location>
        <begin position="304"/>
        <end position="356"/>
    </location>
</feature>
<evidence type="ECO:0000256" key="4">
    <source>
        <dbReference type="ARBA" id="ARBA00022960"/>
    </source>
</evidence>